<dbReference type="PROSITE" id="PS50900">
    <property type="entry name" value="PLAC"/>
    <property type="match status" value="1"/>
</dbReference>
<name>A0AAW0PAN5_9GOBI</name>
<dbReference type="EMBL" id="JBBPFD010000009">
    <property type="protein sequence ID" value="KAK7912924.1"/>
    <property type="molecule type" value="Genomic_DNA"/>
</dbReference>
<feature type="domain" description="PLAC" evidence="3">
    <location>
        <begin position="86"/>
        <end position="123"/>
    </location>
</feature>
<evidence type="ECO:0000256" key="1">
    <source>
        <dbReference type="ARBA" id="ARBA00022729"/>
    </source>
</evidence>
<organism evidence="4 5">
    <name type="scientific">Mugilogobius chulae</name>
    <name type="common">yellowstripe goby</name>
    <dbReference type="NCBI Taxonomy" id="88201"/>
    <lineage>
        <taxon>Eukaryota</taxon>
        <taxon>Metazoa</taxon>
        <taxon>Chordata</taxon>
        <taxon>Craniata</taxon>
        <taxon>Vertebrata</taxon>
        <taxon>Euteleostomi</taxon>
        <taxon>Actinopterygii</taxon>
        <taxon>Neopterygii</taxon>
        <taxon>Teleostei</taxon>
        <taxon>Neoteleostei</taxon>
        <taxon>Acanthomorphata</taxon>
        <taxon>Gobiaria</taxon>
        <taxon>Gobiiformes</taxon>
        <taxon>Gobioidei</taxon>
        <taxon>Gobiidae</taxon>
        <taxon>Gobionellinae</taxon>
        <taxon>Mugilogobius</taxon>
    </lineage>
</organism>
<dbReference type="InterPro" id="IPR010909">
    <property type="entry name" value="PLAC"/>
</dbReference>
<accession>A0AAW0PAN5</accession>
<evidence type="ECO:0000313" key="4">
    <source>
        <dbReference type="EMBL" id="KAK7912924.1"/>
    </source>
</evidence>
<evidence type="ECO:0000313" key="5">
    <source>
        <dbReference type="Proteomes" id="UP001460270"/>
    </source>
</evidence>
<dbReference type="AlphaFoldDB" id="A0AAW0PAN5"/>
<dbReference type="InterPro" id="IPR000884">
    <property type="entry name" value="TSP1_rpt"/>
</dbReference>
<dbReference type="Gene3D" id="2.20.100.10">
    <property type="entry name" value="Thrombospondin type-1 (TSP1) repeat"/>
    <property type="match status" value="1"/>
</dbReference>
<dbReference type="SUPFAM" id="SSF82895">
    <property type="entry name" value="TSP-1 type 1 repeat"/>
    <property type="match status" value="1"/>
</dbReference>
<proteinExistence type="predicted"/>
<evidence type="ECO:0000256" key="2">
    <source>
        <dbReference type="ARBA" id="ARBA00022737"/>
    </source>
</evidence>
<reference evidence="5" key="1">
    <citation type="submission" date="2024-04" db="EMBL/GenBank/DDBJ databases">
        <title>Salinicola lusitanus LLJ914,a marine bacterium isolated from the Okinawa Trough.</title>
        <authorList>
            <person name="Li J."/>
        </authorList>
    </citation>
    <scope>NUCLEOTIDE SEQUENCE [LARGE SCALE GENOMIC DNA]</scope>
</reference>
<sequence>MFFLPLSLPPLPDPCQSVTVPQTCAVCSGVPAVGSCSVSCGSGFQSRRVDCVHLRTGRTLAQQHCAWIQRPPTWQPCSNNNCSGKSQGECRDSSQYCSVILRLRLCHSPTYKHTCCQTCSQDLVST</sequence>
<dbReference type="Proteomes" id="UP001460270">
    <property type="component" value="Unassembled WGS sequence"/>
</dbReference>
<keyword evidence="1" id="KW-0732">Signal</keyword>
<protein>
    <recommendedName>
        <fullName evidence="3">PLAC domain-containing protein</fullName>
    </recommendedName>
</protein>
<dbReference type="Pfam" id="PF08686">
    <property type="entry name" value="PLAC"/>
    <property type="match status" value="1"/>
</dbReference>
<keyword evidence="2" id="KW-0677">Repeat</keyword>
<comment type="caution">
    <text evidence="4">The sequence shown here is derived from an EMBL/GenBank/DDBJ whole genome shotgun (WGS) entry which is preliminary data.</text>
</comment>
<gene>
    <name evidence="4" type="ORF">WMY93_013135</name>
</gene>
<dbReference type="InterPro" id="IPR036383">
    <property type="entry name" value="TSP1_rpt_sf"/>
</dbReference>
<dbReference type="PROSITE" id="PS50092">
    <property type="entry name" value="TSP1"/>
    <property type="match status" value="1"/>
</dbReference>
<evidence type="ECO:0000259" key="3">
    <source>
        <dbReference type="PROSITE" id="PS50900"/>
    </source>
</evidence>
<dbReference type="Pfam" id="PF19030">
    <property type="entry name" value="TSP1_ADAMTS"/>
    <property type="match status" value="1"/>
</dbReference>
<keyword evidence="5" id="KW-1185">Reference proteome</keyword>